<evidence type="ECO:0000256" key="1">
    <source>
        <dbReference type="ARBA" id="ARBA00023002"/>
    </source>
</evidence>
<dbReference type="Gene3D" id="3.40.605.10">
    <property type="entry name" value="Aldehyde Dehydrogenase, Chain A, domain 1"/>
    <property type="match status" value="1"/>
</dbReference>
<reference evidence="3" key="1">
    <citation type="submission" date="2022-06" db="EMBL/GenBank/DDBJ databases">
        <title>Rothia sp. isolated from sandalwood seedling.</title>
        <authorList>
            <person name="Tuikhar N."/>
            <person name="Kirdat K."/>
            <person name="Thorat V."/>
            <person name="Swetha P."/>
            <person name="Padma S."/>
            <person name="Sundararaj R."/>
            <person name="Yadav A."/>
        </authorList>
    </citation>
    <scope>NUCLEOTIDE SEQUENCE</scope>
    <source>
        <strain evidence="3">AR01</strain>
    </source>
</reference>
<dbReference type="GO" id="GO:0016620">
    <property type="term" value="F:oxidoreductase activity, acting on the aldehyde or oxo group of donors, NAD or NADP as acceptor"/>
    <property type="evidence" value="ECO:0007669"/>
    <property type="project" value="InterPro"/>
</dbReference>
<evidence type="ECO:0000313" key="4">
    <source>
        <dbReference type="Proteomes" id="UP001139502"/>
    </source>
</evidence>
<protein>
    <submittedName>
        <fullName evidence="3">Aldehyde dehydrogenase (NADP(+))</fullName>
    </submittedName>
</protein>
<organism evidence="3 4">
    <name type="scientific">Rothia santali</name>
    <dbReference type="NCBI Taxonomy" id="2949643"/>
    <lineage>
        <taxon>Bacteria</taxon>
        <taxon>Bacillati</taxon>
        <taxon>Actinomycetota</taxon>
        <taxon>Actinomycetes</taxon>
        <taxon>Micrococcales</taxon>
        <taxon>Micrococcaceae</taxon>
        <taxon>Rothia</taxon>
    </lineage>
</organism>
<dbReference type="RefSeq" id="WP_254164495.1">
    <property type="nucleotide sequence ID" value="NZ_JANAFB010000002.1"/>
</dbReference>
<feature type="domain" description="Aldehyde dehydrogenase" evidence="2">
    <location>
        <begin position="23"/>
        <end position="466"/>
    </location>
</feature>
<accession>A0A9X2HAM8</accession>
<dbReference type="CDD" id="cd07129">
    <property type="entry name" value="ALDH_KGSADH"/>
    <property type="match status" value="1"/>
</dbReference>
<evidence type="ECO:0000259" key="2">
    <source>
        <dbReference type="Pfam" id="PF00171"/>
    </source>
</evidence>
<dbReference type="InterPro" id="IPR016161">
    <property type="entry name" value="Ald_DH/histidinol_DH"/>
</dbReference>
<dbReference type="InterPro" id="IPR044151">
    <property type="entry name" value="ALDH_KGSADH"/>
</dbReference>
<proteinExistence type="predicted"/>
<sequence length="536" mass="56319">MVETSVNTLDPLVNGGALAGEGGTVRGVDPARNAETGPEYTLLAEQQVEQATRAAAEAFESYRRTDPETRAAFLRTAADRLEEAGEAIVETVQTETGLPEARARGELARTVGQLRLFARVAEAGDYLGVRIEPALPERKPLPRPDLRQRKLPLGPVAVFGASNFPLAFSVGGGDTASALAAGCPVVFKAHNAHPGTGQLVGQAITQAVREHDLHPGTFSLLYGRGSGVGQALVADPRIKAVGFTGSRSGGTALMATAAAREVPIPVYAEMSSINPIFLLPSALRQDRRKLAADFVASLNGSAGQLCTAPGLLLVPAGEDGDDLVRQVVEELSSTSGLTMLTRGICSARVEGEERLRGVSGVEAAAQGKAGSTENAPAPAVYTTDVETFLSTPELSDEIFGAVCLVIRYDSEARLLDLIDGLEGQLTATLHLDAEDGADRETAGRMLEKLELTVGRVLFNGWPTGVDVGDAIVHGGPFPATSDGRSTSVGTLAIERFLRPVAYQNVPEALQPAALRDGNPWGLVRRVDGHYEVPEGR</sequence>
<dbReference type="Proteomes" id="UP001139502">
    <property type="component" value="Unassembled WGS sequence"/>
</dbReference>
<keyword evidence="4" id="KW-1185">Reference proteome</keyword>
<dbReference type="InterPro" id="IPR015590">
    <property type="entry name" value="Aldehyde_DH_dom"/>
</dbReference>
<name>A0A9X2HAM8_9MICC</name>
<dbReference type="Pfam" id="PF00171">
    <property type="entry name" value="Aldedh"/>
    <property type="match status" value="1"/>
</dbReference>
<dbReference type="PANTHER" id="PTHR43353:SF3">
    <property type="entry name" value="ALDEHYDE DEHYDROGENASE-RELATED"/>
    <property type="match status" value="1"/>
</dbReference>
<gene>
    <name evidence="3" type="ORF">NBM05_01255</name>
</gene>
<keyword evidence="1" id="KW-0560">Oxidoreductase</keyword>
<dbReference type="AlphaFoldDB" id="A0A9X2HAM8"/>
<dbReference type="InterPro" id="IPR016162">
    <property type="entry name" value="Ald_DH_N"/>
</dbReference>
<evidence type="ECO:0000313" key="3">
    <source>
        <dbReference type="EMBL" id="MCP3424695.1"/>
    </source>
</evidence>
<dbReference type="InterPro" id="IPR016163">
    <property type="entry name" value="Ald_DH_C"/>
</dbReference>
<dbReference type="InterPro" id="IPR050740">
    <property type="entry name" value="Aldehyde_DH_Superfamily"/>
</dbReference>
<dbReference type="SUPFAM" id="SSF53720">
    <property type="entry name" value="ALDH-like"/>
    <property type="match status" value="1"/>
</dbReference>
<dbReference type="EMBL" id="JANAFB010000002">
    <property type="protein sequence ID" value="MCP3424695.1"/>
    <property type="molecule type" value="Genomic_DNA"/>
</dbReference>
<comment type="caution">
    <text evidence="3">The sequence shown here is derived from an EMBL/GenBank/DDBJ whole genome shotgun (WGS) entry which is preliminary data.</text>
</comment>
<dbReference type="PANTHER" id="PTHR43353">
    <property type="entry name" value="SUCCINATE-SEMIALDEHYDE DEHYDROGENASE, MITOCHONDRIAL"/>
    <property type="match status" value="1"/>
</dbReference>
<dbReference type="Gene3D" id="3.40.309.10">
    <property type="entry name" value="Aldehyde Dehydrogenase, Chain A, domain 2"/>
    <property type="match status" value="1"/>
</dbReference>